<dbReference type="InterPro" id="IPR011335">
    <property type="entry name" value="Restrct_endonuc-II-like"/>
</dbReference>
<organism evidence="2 3">
    <name type="scientific">Pseudonocardia petroleophila</name>
    <dbReference type="NCBI Taxonomy" id="37331"/>
    <lineage>
        <taxon>Bacteria</taxon>
        <taxon>Bacillati</taxon>
        <taxon>Actinomycetota</taxon>
        <taxon>Actinomycetes</taxon>
        <taxon>Pseudonocardiales</taxon>
        <taxon>Pseudonocardiaceae</taxon>
        <taxon>Pseudonocardia</taxon>
    </lineage>
</organism>
<dbReference type="SUPFAM" id="SSF52980">
    <property type="entry name" value="Restriction endonuclease-like"/>
    <property type="match status" value="1"/>
</dbReference>
<keyword evidence="2" id="KW-0378">Hydrolase</keyword>
<accession>A0A7G7MFR6</accession>
<reference evidence="2 3" key="1">
    <citation type="submission" date="2020-08" db="EMBL/GenBank/DDBJ databases">
        <authorList>
            <person name="Mo P."/>
        </authorList>
    </citation>
    <scope>NUCLEOTIDE SEQUENCE [LARGE SCALE GENOMIC DNA]</scope>
    <source>
        <strain evidence="2 3">CGMCC 4.1532</strain>
    </source>
</reference>
<dbReference type="Gene3D" id="3.40.1350.10">
    <property type="match status" value="1"/>
</dbReference>
<dbReference type="EMBL" id="CP060131">
    <property type="protein sequence ID" value="QNG51627.1"/>
    <property type="molecule type" value="Genomic_DNA"/>
</dbReference>
<dbReference type="KEGG" id="ppel:H6H00_26550"/>
<evidence type="ECO:0000313" key="2">
    <source>
        <dbReference type="EMBL" id="QNG51627.1"/>
    </source>
</evidence>
<dbReference type="RefSeq" id="WP_185718381.1">
    <property type="nucleotide sequence ID" value="NZ_BAAAWI010000001.1"/>
</dbReference>
<dbReference type="PANTHER" id="PTHR30015:SF7">
    <property type="entry name" value="TYPE IV METHYL-DIRECTED RESTRICTION ENZYME ECOKMRR"/>
    <property type="match status" value="1"/>
</dbReference>
<dbReference type="Proteomes" id="UP000515728">
    <property type="component" value="Chromosome"/>
</dbReference>
<dbReference type="AlphaFoldDB" id="A0A7G7MFR6"/>
<keyword evidence="3" id="KW-1185">Reference proteome</keyword>
<gene>
    <name evidence="2" type="ORF">H6H00_26550</name>
</gene>
<keyword evidence="2" id="KW-0540">Nuclease</keyword>
<dbReference type="Pfam" id="PF04471">
    <property type="entry name" value="Mrr_cat"/>
    <property type="match status" value="1"/>
</dbReference>
<proteinExistence type="predicted"/>
<dbReference type="GO" id="GO:0009307">
    <property type="term" value="P:DNA restriction-modification system"/>
    <property type="evidence" value="ECO:0007669"/>
    <property type="project" value="InterPro"/>
</dbReference>
<feature type="domain" description="Restriction endonuclease type IV Mrr" evidence="1">
    <location>
        <begin position="204"/>
        <end position="318"/>
    </location>
</feature>
<dbReference type="InterPro" id="IPR052906">
    <property type="entry name" value="Type_IV_Methyl-Rstrct_Enzyme"/>
</dbReference>
<evidence type="ECO:0000313" key="3">
    <source>
        <dbReference type="Proteomes" id="UP000515728"/>
    </source>
</evidence>
<name>A0A7G7MFR6_9PSEU</name>
<dbReference type="InterPro" id="IPR007560">
    <property type="entry name" value="Restrct_endonuc_IV_Mrr"/>
</dbReference>
<protein>
    <submittedName>
        <fullName evidence="2">Restriction endonuclease</fullName>
    </submittedName>
</protein>
<evidence type="ECO:0000259" key="1">
    <source>
        <dbReference type="Pfam" id="PF04471"/>
    </source>
</evidence>
<dbReference type="PANTHER" id="PTHR30015">
    <property type="entry name" value="MRR RESTRICTION SYSTEM PROTEIN"/>
    <property type="match status" value="1"/>
</dbReference>
<dbReference type="GO" id="GO:0015666">
    <property type="term" value="F:restriction endodeoxyribonuclease activity"/>
    <property type="evidence" value="ECO:0007669"/>
    <property type="project" value="TreeGrafter"/>
</dbReference>
<sequence length="330" mass="36517">MRDGLPARDKAAVGSFLRHVLLGLLLPEGFPHEVDVVFSPSAVQALVQLTLRSRDVVPTVKSRTYVERSDSERVAARARREVAEVYRSVVAQVVVLALRHVLGSDKALVRVGVNAHVHAIDPATGEWEYPCLVSVDVAREDFPREDALRNVDAVQCLHRLKAIVSHHPYALEPIEPVLVFDLTEYAFVEGLDAVATLDSRPNLLDMSPTNFEHLVRQLFEAQGAEGWTTTQSNDDGVDAVIVNRSNLIGGLAVVQAKRCKPENVLGPSHYRKLAGTMEEKRAGWGVLVTTSRFTVGCEQQARDHGRMQLIDGNRLIWLIEEYLGKEVLIG</sequence>
<dbReference type="InterPro" id="IPR011856">
    <property type="entry name" value="tRNA_endonuc-like_dom_sf"/>
</dbReference>
<dbReference type="GO" id="GO:0003677">
    <property type="term" value="F:DNA binding"/>
    <property type="evidence" value="ECO:0007669"/>
    <property type="project" value="InterPro"/>
</dbReference>
<keyword evidence="2" id="KW-0255">Endonuclease</keyword>